<organism evidence="3">
    <name type="scientific">uncultured Desulfobacterium sp</name>
    <dbReference type="NCBI Taxonomy" id="201089"/>
    <lineage>
        <taxon>Bacteria</taxon>
        <taxon>Pseudomonadati</taxon>
        <taxon>Thermodesulfobacteriota</taxon>
        <taxon>Desulfobacteria</taxon>
        <taxon>Desulfobacterales</taxon>
        <taxon>Desulfobacteriaceae</taxon>
        <taxon>Desulfobacterium</taxon>
        <taxon>environmental samples</taxon>
    </lineage>
</organism>
<evidence type="ECO:0008006" key="4">
    <source>
        <dbReference type="Google" id="ProtNLM"/>
    </source>
</evidence>
<protein>
    <recommendedName>
        <fullName evidence="4">PEP-CTERM protein-sorting domain-containing protein</fullName>
    </recommendedName>
</protein>
<keyword evidence="1" id="KW-0472">Membrane</keyword>
<proteinExistence type="predicted"/>
<feature type="chain" id="PRO_5019508614" description="PEP-CTERM protein-sorting domain-containing protein" evidence="2">
    <location>
        <begin position="30"/>
        <end position="269"/>
    </location>
</feature>
<reference evidence="3" key="1">
    <citation type="submission" date="2018-01" db="EMBL/GenBank/DDBJ databases">
        <authorList>
            <person name="Regsiter A."/>
            <person name="William W."/>
        </authorList>
    </citation>
    <scope>NUCLEOTIDE SEQUENCE</scope>
    <source>
        <strain evidence="3">TRIP AH-1</strain>
    </source>
</reference>
<feature type="transmembrane region" description="Helical" evidence="1">
    <location>
        <begin position="242"/>
        <end position="261"/>
    </location>
</feature>
<evidence type="ECO:0000256" key="1">
    <source>
        <dbReference type="SAM" id="Phobius"/>
    </source>
</evidence>
<evidence type="ECO:0000256" key="2">
    <source>
        <dbReference type="SAM" id="SignalP"/>
    </source>
</evidence>
<evidence type="ECO:0000313" key="3">
    <source>
        <dbReference type="EMBL" id="SPD72647.1"/>
    </source>
</evidence>
<gene>
    <name evidence="3" type="ORF">PITCH_A1440003</name>
</gene>
<accession>A0A445MT40</accession>
<keyword evidence="1" id="KW-0812">Transmembrane</keyword>
<dbReference type="EMBL" id="OJIN01000051">
    <property type="protein sequence ID" value="SPD72647.1"/>
    <property type="molecule type" value="Genomic_DNA"/>
</dbReference>
<feature type="signal peptide" evidence="2">
    <location>
        <begin position="1"/>
        <end position="29"/>
    </location>
</feature>
<name>A0A445MT40_9BACT</name>
<sequence length="269" mass="29284">MKIKWKWHIALMVLALLAAPPLVFSRASASTLYDSNGFENFTVADVTGQDGWTASGSGGGTAPQIVTTPYPVLGTKAVLLQVPDLQGSASVIDHSIPTVIPGDQTIMVTFDIFRQMSYPTRAQNLWWWWWDAGEPTYGLQWDSGGSQPFQTLPHGWNPGASSTSTVFYQFATIKMVWDFSSDKAYSWYDGVLIDDGIPINNISSLSGWTINLSHDLPTGTGWDTVLIDNFSITSSVPQPTPIPVPAAVLLLGSGLIGLVGYGRKRFLKK</sequence>
<keyword evidence="2" id="KW-0732">Signal</keyword>
<keyword evidence="1" id="KW-1133">Transmembrane helix</keyword>
<dbReference type="AlphaFoldDB" id="A0A445MT40"/>